<dbReference type="EMBL" id="BMAT01009132">
    <property type="protein sequence ID" value="GFR99261.1"/>
    <property type="molecule type" value="Genomic_DNA"/>
</dbReference>
<organism evidence="2 3">
    <name type="scientific">Elysia marginata</name>
    <dbReference type="NCBI Taxonomy" id="1093978"/>
    <lineage>
        <taxon>Eukaryota</taxon>
        <taxon>Metazoa</taxon>
        <taxon>Spiralia</taxon>
        <taxon>Lophotrochozoa</taxon>
        <taxon>Mollusca</taxon>
        <taxon>Gastropoda</taxon>
        <taxon>Heterobranchia</taxon>
        <taxon>Euthyneura</taxon>
        <taxon>Panpulmonata</taxon>
        <taxon>Sacoglossa</taxon>
        <taxon>Placobranchoidea</taxon>
        <taxon>Plakobranchidae</taxon>
        <taxon>Elysia</taxon>
    </lineage>
</organism>
<feature type="region of interest" description="Disordered" evidence="1">
    <location>
        <begin position="314"/>
        <end position="407"/>
    </location>
</feature>
<accession>A0AAV4HR54</accession>
<dbReference type="Proteomes" id="UP000762676">
    <property type="component" value="Unassembled WGS sequence"/>
</dbReference>
<keyword evidence="3" id="KW-1185">Reference proteome</keyword>
<proteinExistence type="predicted"/>
<sequence>MAAAMTTGAMLNGHETPSSIKQKRRVQFVQKKKDKEDAEKGRRCYTESLLAEIVRDKTTMMGFLKGVMQKNMMFFTSTCVIEKDSIYSYKTFRADTINEYWRDEDLLDGRDLKIRYGVRGGDYNELKRCFMGYIDSYFSCDKEVALKKNEKGEDIPVGKLKLCYNKIVSDEYEWGSGVKDNVFDDKNISFYLKLSDRVLLPLKKERFSQCNLVIPEGKENVTLSMAVVLRIADSEGGAVTRKVTNDDSHLVFGLSGSNNRKKTFLGRKAVFPDLDTECTMVVKKQQMVCGYAVGKGIRMTAHAVATSKQFKKHRSKSQVKIKKGGCVSNSQERACDRPAKTGTPQNIPSRKRMRDDDDDDYNDNERIKRGRRETTKKKSKVEFKPIISEDEDTTVVDVDENLSDSSE</sequence>
<gene>
    <name evidence="2" type="ORF">ElyMa_004523500</name>
</gene>
<protein>
    <submittedName>
        <fullName evidence="2">Uncharacterized protein</fullName>
    </submittedName>
</protein>
<feature type="compositionally biased region" description="Acidic residues" evidence="1">
    <location>
        <begin position="388"/>
        <end position="407"/>
    </location>
</feature>
<dbReference type="AlphaFoldDB" id="A0AAV4HR54"/>
<feature type="compositionally biased region" description="Basic residues" evidence="1">
    <location>
        <begin position="21"/>
        <end position="30"/>
    </location>
</feature>
<reference evidence="2 3" key="1">
    <citation type="journal article" date="2021" name="Elife">
        <title>Chloroplast acquisition without the gene transfer in kleptoplastic sea slugs, Plakobranchus ocellatus.</title>
        <authorList>
            <person name="Maeda T."/>
            <person name="Takahashi S."/>
            <person name="Yoshida T."/>
            <person name="Shimamura S."/>
            <person name="Takaki Y."/>
            <person name="Nagai Y."/>
            <person name="Toyoda A."/>
            <person name="Suzuki Y."/>
            <person name="Arimoto A."/>
            <person name="Ishii H."/>
            <person name="Satoh N."/>
            <person name="Nishiyama T."/>
            <person name="Hasebe M."/>
            <person name="Maruyama T."/>
            <person name="Minagawa J."/>
            <person name="Obokata J."/>
            <person name="Shigenobu S."/>
        </authorList>
    </citation>
    <scope>NUCLEOTIDE SEQUENCE [LARGE SCALE GENOMIC DNA]</scope>
</reference>
<evidence type="ECO:0000313" key="2">
    <source>
        <dbReference type="EMBL" id="GFR99261.1"/>
    </source>
</evidence>
<feature type="compositionally biased region" description="Basic residues" evidence="1">
    <location>
        <begin position="368"/>
        <end position="379"/>
    </location>
</feature>
<evidence type="ECO:0000256" key="1">
    <source>
        <dbReference type="SAM" id="MobiDB-lite"/>
    </source>
</evidence>
<evidence type="ECO:0000313" key="3">
    <source>
        <dbReference type="Proteomes" id="UP000762676"/>
    </source>
</evidence>
<comment type="caution">
    <text evidence="2">The sequence shown here is derived from an EMBL/GenBank/DDBJ whole genome shotgun (WGS) entry which is preliminary data.</text>
</comment>
<name>A0AAV4HR54_9GAST</name>
<feature type="region of interest" description="Disordered" evidence="1">
    <location>
        <begin position="1"/>
        <end position="34"/>
    </location>
</feature>
<feature type="compositionally biased region" description="Basic residues" evidence="1">
    <location>
        <begin position="314"/>
        <end position="323"/>
    </location>
</feature>